<dbReference type="EMBL" id="JADFFM010000001">
    <property type="protein sequence ID" value="MBE9666212.1"/>
    <property type="molecule type" value="Genomic_DNA"/>
</dbReference>
<feature type="transmembrane region" description="Helical" evidence="1">
    <location>
        <begin position="96"/>
        <end position="112"/>
    </location>
</feature>
<reference evidence="3 4" key="1">
    <citation type="submission" date="2020-10" db="EMBL/GenBank/DDBJ databases">
        <title>Mucilaginibacter mali sp. nov., isolated from rhizosphere soil of apple orchard.</title>
        <authorList>
            <person name="Lee J.-S."/>
            <person name="Kim H.S."/>
            <person name="Kim J.-S."/>
        </authorList>
    </citation>
    <scope>NUCLEOTIDE SEQUENCE [LARGE SCALE GENOMIC DNA]</scope>
    <source>
        <strain evidence="3 4">KCTC 23157</strain>
    </source>
</reference>
<dbReference type="RefSeq" id="WP_194105582.1">
    <property type="nucleotide sequence ID" value="NZ_JADFFM010000001.1"/>
</dbReference>
<sequence>MTAEQIQPIAPSKRIAIIDMLRGWALLGVVLMNYSDIFWIGRPYDPKYNPDMLTNILQYSGSFLFAAKSWTMLSLLFGYGFAVLIRNVANKGINPVKFFTIRMFWLFVIAFVNCMFWWGDILKDYALMGLILLFFYKMKPKPAFILCIVLFLALPAIAPLVNKMPYNGEERFNKLLPLYHSHNIIDNFKFNLVGTYEREVKMPAYAITVHLTMLLCFLLGYSAQRINFFENLAGHKKYLKRVFWYTLVLTILLTVFFITGQKLKWTYYRYINLRYPAILIMMLFTVSALGWLYINGKLKAFFRSLENIGKMTLTNYMVQNIILFFVFGGVGLNLGNTMPYWFYLAFPLGIYIIQVYFSKWWLSRYNYGIVEWIWRQLSYNKRLPLRKS</sequence>
<feature type="transmembrane region" description="Helical" evidence="1">
    <location>
        <begin position="315"/>
        <end position="334"/>
    </location>
</feature>
<comment type="caution">
    <text evidence="3">The sequence shown here is derived from an EMBL/GenBank/DDBJ whole genome shotgun (WGS) entry which is preliminary data.</text>
</comment>
<name>A0ABR9XFQ2_9SPHI</name>
<dbReference type="Proteomes" id="UP000632774">
    <property type="component" value="Unassembled WGS sequence"/>
</dbReference>
<feature type="transmembrane region" description="Helical" evidence="1">
    <location>
        <begin position="21"/>
        <end position="41"/>
    </location>
</feature>
<evidence type="ECO:0000256" key="1">
    <source>
        <dbReference type="SAM" id="Phobius"/>
    </source>
</evidence>
<protein>
    <submittedName>
        <fullName evidence="3">DUF418 domain-containing protein</fullName>
    </submittedName>
</protein>
<dbReference type="InterPro" id="IPR052529">
    <property type="entry name" value="Bact_Transport_Assoc"/>
</dbReference>
<feature type="transmembrane region" description="Helical" evidence="1">
    <location>
        <begin position="202"/>
        <end position="221"/>
    </location>
</feature>
<dbReference type="InterPro" id="IPR007349">
    <property type="entry name" value="DUF418"/>
</dbReference>
<gene>
    <name evidence="3" type="ORF">IRJ18_07550</name>
</gene>
<proteinExistence type="predicted"/>
<feature type="transmembrane region" description="Helical" evidence="1">
    <location>
        <begin position="340"/>
        <end position="357"/>
    </location>
</feature>
<feature type="domain" description="DUF418" evidence="2">
    <location>
        <begin position="225"/>
        <end position="380"/>
    </location>
</feature>
<feature type="transmembrane region" description="Helical" evidence="1">
    <location>
        <begin position="143"/>
        <end position="161"/>
    </location>
</feature>
<accession>A0ABR9XFQ2</accession>
<dbReference type="Pfam" id="PF04235">
    <property type="entry name" value="DUF418"/>
    <property type="match status" value="1"/>
</dbReference>
<keyword evidence="4" id="KW-1185">Reference proteome</keyword>
<feature type="transmembrane region" description="Helical" evidence="1">
    <location>
        <begin position="242"/>
        <end position="261"/>
    </location>
</feature>
<evidence type="ECO:0000259" key="2">
    <source>
        <dbReference type="Pfam" id="PF04235"/>
    </source>
</evidence>
<keyword evidence="1" id="KW-1133">Transmembrane helix</keyword>
<evidence type="ECO:0000313" key="3">
    <source>
        <dbReference type="EMBL" id="MBE9666212.1"/>
    </source>
</evidence>
<organism evidence="3 4">
    <name type="scientific">Mucilaginibacter boryungensis</name>
    <dbReference type="NCBI Taxonomy" id="768480"/>
    <lineage>
        <taxon>Bacteria</taxon>
        <taxon>Pseudomonadati</taxon>
        <taxon>Bacteroidota</taxon>
        <taxon>Sphingobacteriia</taxon>
        <taxon>Sphingobacteriales</taxon>
        <taxon>Sphingobacteriaceae</taxon>
        <taxon>Mucilaginibacter</taxon>
    </lineage>
</organism>
<keyword evidence="1" id="KW-0472">Membrane</keyword>
<feature type="transmembrane region" description="Helical" evidence="1">
    <location>
        <begin position="61"/>
        <end position="84"/>
    </location>
</feature>
<feature type="transmembrane region" description="Helical" evidence="1">
    <location>
        <begin position="273"/>
        <end position="294"/>
    </location>
</feature>
<keyword evidence="1" id="KW-0812">Transmembrane</keyword>
<dbReference type="PANTHER" id="PTHR30590:SF3">
    <property type="entry name" value="HYPOTHETICAL MEMBRANE SPANNING PROTEIN"/>
    <property type="match status" value="1"/>
</dbReference>
<dbReference type="PANTHER" id="PTHR30590">
    <property type="entry name" value="INNER MEMBRANE PROTEIN"/>
    <property type="match status" value="1"/>
</dbReference>
<evidence type="ECO:0000313" key="4">
    <source>
        <dbReference type="Proteomes" id="UP000632774"/>
    </source>
</evidence>